<dbReference type="EMBL" id="QGNW01002594">
    <property type="protein sequence ID" value="RVW15798.1"/>
    <property type="molecule type" value="Genomic_DNA"/>
</dbReference>
<evidence type="ECO:0000313" key="1">
    <source>
        <dbReference type="EMBL" id="RVW15798.1"/>
    </source>
</evidence>
<gene>
    <name evidence="1" type="ORF">CK203_073139</name>
</gene>
<evidence type="ECO:0000313" key="2">
    <source>
        <dbReference type="Proteomes" id="UP000288805"/>
    </source>
</evidence>
<comment type="caution">
    <text evidence="1">The sequence shown here is derived from an EMBL/GenBank/DDBJ whole genome shotgun (WGS) entry which is preliminary data.</text>
</comment>
<organism evidence="1 2">
    <name type="scientific">Vitis vinifera</name>
    <name type="common">Grape</name>
    <dbReference type="NCBI Taxonomy" id="29760"/>
    <lineage>
        <taxon>Eukaryota</taxon>
        <taxon>Viridiplantae</taxon>
        <taxon>Streptophyta</taxon>
        <taxon>Embryophyta</taxon>
        <taxon>Tracheophyta</taxon>
        <taxon>Spermatophyta</taxon>
        <taxon>Magnoliopsida</taxon>
        <taxon>eudicotyledons</taxon>
        <taxon>Gunneridae</taxon>
        <taxon>Pentapetalae</taxon>
        <taxon>rosids</taxon>
        <taxon>Vitales</taxon>
        <taxon>Vitaceae</taxon>
        <taxon>Viteae</taxon>
        <taxon>Vitis</taxon>
    </lineage>
</organism>
<protein>
    <submittedName>
        <fullName evidence="1">Uncharacterized protein</fullName>
    </submittedName>
</protein>
<name>A0A438BXX8_VITVI</name>
<reference evidence="1 2" key="1">
    <citation type="journal article" date="2018" name="PLoS Genet.">
        <title>Population sequencing reveals clonal diversity and ancestral inbreeding in the grapevine cultivar Chardonnay.</title>
        <authorList>
            <person name="Roach M.J."/>
            <person name="Johnson D.L."/>
            <person name="Bohlmann J."/>
            <person name="van Vuuren H.J."/>
            <person name="Jones S.J."/>
            <person name="Pretorius I.S."/>
            <person name="Schmidt S.A."/>
            <person name="Borneman A.R."/>
        </authorList>
    </citation>
    <scope>NUCLEOTIDE SEQUENCE [LARGE SCALE GENOMIC DNA]</scope>
    <source>
        <strain evidence="2">cv. Chardonnay</strain>
        <tissue evidence="1">Leaf</tissue>
    </source>
</reference>
<proteinExistence type="predicted"/>
<dbReference type="AlphaFoldDB" id="A0A438BXX8"/>
<sequence length="104" mass="10924">MVRPQGSNGPPLPRCAVPCVAFGPAPFEAFPRKFGSSYLRLLSLKGWAKEKEPVGLGLGCRGPALPLAEGRAQLGLSCPFNISGPSLIGGPDQSISSLWVYESL</sequence>
<dbReference type="Proteomes" id="UP000288805">
    <property type="component" value="Unassembled WGS sequence"/>
</dbReference>
<accession>A0A438BXX8</accession>